<dbReference type="FunFam" id="1.10.10.10:FF:000029">
    <property type="entry name" value="Proliferation-associated 2G4, a"/>
    <property type="match status" value="1"/>
</dbReference>
<dbReference type="InterPro" id="IPR004545">
    <property type="entry name" value="PA2G4"/>
</dbReference>
<dbReference type="PANTHER" id="PTHR10804">
    <property type="entry name" value="PROTEASE FAMILY M24 METHIONYL AMINOPEPTIDASE, AMINOPEPTIDASE P"/>
    <property type="match status" value="1"/>
</dbReference>
<dbReference type="Gene3D" id="3.90.230.10">
    <property type="entry name" value="Creatinase/methionine aminopeptidase superfamily"/>
    <property type="match status" value="1"/>
</dbReference>
<evidence type="ECO:0000313" key="3">
    <source>
        <dbReference type="EMBL" id="CAD8516146.1"/>
    </source>
</evidence>
<comment type="similarity">
    <text evidence="1">Belongs to the peptidase M24 family.</text>
</comment>
<evidence type="ECO:0000259" key="2">
    <source>
        <dbReference type="Pfam" id="PF00557"/>
    </source>
</evidence>
<dbReference type="PANTHER" id="PTHR10804:SF11">
    <property type="entry name" value="PROLIFERATION-ASSOCIATED PROTEIN 2G4"/>
    <property type="match status" value="1"/>
</dbReference>
<gene>
    <name evidence="3" type="ORF">MCOM1403_LOCUS3571</name>
</gene>
<dbReference type="InterPro" id="IPR036388">
    <property type="entry name" value="WH-like_DNA-bd_sf"/>
</dbReference>
<sequence length="376" mass="40806">MSDYGSDAEDETETTCANPAVVDKYKVAAEIANKALAVALAACKPGAKIVDICNLGDKTVEEEAAKFYNKKDKDGNKIEKGIAFPTCISVNHQVCHNSPPSDDATVLEEGQAVKIDLGAHVDGYVATVAHTVVLMGDMNAPVTGAQADVMKAVVTAGEAAIRKLRPGVNNSEVAKAIGRVAEDFGVRVVEGVLSHNMKRYVIDGNKVILNKPSAELKADEAEIKLNEVYALDIVMSSGEGTPKMLDEKETAVYKRAVENNYKLKMQASRAVFSEIQKRFPTMPFSMRAMEGIKGAKLGLVECCTHELLHKYPVLYEKPGDAVAHFKATVLVMQNGNDRITTWTCQPVESALELTDEELKELITQPLKSKKKKKPKA</sequence>
<dbReference type="Pfam" id="PF00557">
    <property type="entry name" value="Peptidase_M24"/>
    <property type="match status" value="1"/>
</dbReference>
<feature type="domain" description="Peptidase M24" evidence="2">
    <location>
        <begin position="24"/>
        <end position="226"/>
    </location>
</feature>
<dbReference type="SUPFAM" id="SSF55920">
    <property type="entry name" value="Creatinase/aminopeptidase"/>
    <property type="match status" value="1"/>
</dbReference>
<dbReference type="InterPro" id="IPR047113">
    <property type="entry name" value="PA2G4/ARX1"/>
</dbReference>
<proteinExistence type="inferred from homology"/>
<dbReference type="InterPro" id="IPR036390">
    <property type="entry name" value="WH_DNA-bd_sf"/>
</dbReference>
<evidence type="ECO:0000256" key="1">
    <source>
        <dbReference type="ARBA" id="ARBA00007319"/>
    </source>
</evidence>
<name>A0A6U2CW49_MICPS</name>
<dbReference type="EMBL" id="HBEQ01004543">
    <property type="protein sequence ID" value="CAD8516146.1"/>
    <property type="molecule type" value="Transcribed_RNA"/>
</dbReference>
<dbReference type="InterPro" id="IPR000994">
    <property type="entry name" value="Pept_M24"/>
</dbReference>
<dbReference type="PRINTS" id="PR00599">
    <property type="entry name" value="MAPEPTIDASE"/>
</dbReference>
<protein>
    <recommendedName>
        <fullName evidence="2">Peptidase M24 domain-containing protein</fullName>
    </recommendedName>
</protein>
<dbReference type="SUPFAM" id="SSF46785">
    <property type="entry name" value="Winged helix' DNA-binding domain"/>
    <property type="match status" value="1"/>
</dbReference>
<reference evidence="3" key="1">
    <citation type="submission" date="2021-01" db="EMBL/GenBank/DDBJ databases">
        <authorList>
            <person name="Corre E."/>
            <person name="Pelletier E."/>
            <person name="Niang G."/>
            <person name="Scheremetjew M."/>
            <person name="Finn R."/>
            <person name="Kale V."/>
            <person name="Holt S."/>
            <person name="Cochrane G."/>
            <person name="Meng A."/>
            <person name="Brown T."/>
            <person name="Cohen L."/>
        </authorList>
    </citation>
    <scope>NUCLEOTIDE SEQUENCE</scope>
    <source>
        <strain evidence="3">CCMP1723</strain>
    </source>
</reference>
<dbReference type="InterPro" id="IPR036005">
    <property type="entry name" value="Creatinase/aminopeptidase-like"/>
</dbReference>
<dbReference type="CDD" id="cd01089">
    <property type="entry name" value="PA2G4-like"/>
    <property type="match status" value="1"/>
</dbReference>
<dbReference type="Gene3D" id="1.10.10.10">
    <property type="entry name" value="Winged helix-like DNA-binding domain superfamily/Winged helix DNA-binding domain"/>
    <property type="match status" value="1"/>
</dbReference>
<dbReference type="InterPro" id="IPR001714">
    <property type="entry name" value="Pept_M24_MAP"/>
</dbReference>
<dbReference type="AlphaFoldDB" id="A0A6U2CW49"/>
<organism evidence="3">
    <name type="scientific">Micromonas pusilla</name>
    <name type="common">Picoplanktonic green alga</name>
    <name type="synonym">Chromulina pusilla</name>
    <dbReference type="NCBI Taxonomy" id="38833"/>
    <lineage>
        <taxon>Eukaryota</taxon>
        <taxon>Viridiplantae</taxon>
        <taxon>Chlorophyta</taxon>
        <taxon>Mamiellophyceae</taxon>
        <taxon>Mamiellales</taxon>
        <taxon>Mamiellaceae</taxon>
        <taxon>Micromonas</taxon>
    </lineage>
</organism>
<dbReference type="NCBIfam" id="TIGR00495">
    <property type="entry name" value="crvDNA_42K"/>
    <property type="match status" value="1"/>
</dbReference>
<accession>A0A6U2CW49</accession>